<feature type="domain" description="NERD" evidence="3">
    <location>
        <begin position="49"/>
        <end position="143"/>
    </location>
</feature>
<sequence>MPLIRAFQYPGRSHENSQFREFVSQLYSYEKKREALDPNYKSRWFIVIQGYDFTVDKKSQKKTWTERAEADIWVIKESGMVIIETKAYDDAKKVVATEEGAWQVINDDGTQKLLTSGGRDTGKNPFTQVCRTRKVLKGHIQQHARMFYKVAFSKWGDKNRIGSMVWFNKDIELDSSIGADHNAYFTIVPTKRIVDDLLDKNDPDGAIKLNEIALLLNELNIENDYLTSEMANDGCRPLIPGYLRDQQVGIAEVKPVENNDAIKKEPATRGFAESDGTGRFTRDPSFRHNPKTFETTLFPTVDGNHGRMVFMRVADLGNDKMEEEWFSSRTKGKALTATKIRDVLNPARSYENTDPPAVRADASNSQFTGRSHELSMAIADQLVRHGSLVDKGSYVFATGTVEEHGLVGNVSYIEMKFKTLVALAEEMNIKHAVFSVKNKKELPDDAKGQLSQLGVELHLIESIDDLAEGLWKSPNNFKAASPTNDRPLPQKEGVKPLKVEWKMKFWYMGLVASLVVGGTLYMAPDSNFTLGDISDVVSFESMTNKIQKQHRIYEQDESNWEALVALIELVEHATPSQYDKLPMSVKERIQLAQQRQRESDRRLTQLKGVINAEQAADKNERAHNVYKSLKNLDKNRLNAVDPYTLVTADGISASYLAADMAERLEGQQTIYSLEQAYSHYQTTFSDRAKQALLDEQPEAHDILVTYLGLRQKLDAKLSQLSTLVDRYTSEKNQKKINPDTWGSIVDLKRSFSEIEQTALTGKYAQYWHAANIVERGWSTSDSEMASILEKLSDHDDSVEQGVNALKAWINSSALTKARMNKDRKASVAVLDKRQNAYEAWKLANSIRVGQHDGFSQLHNRSYDSLSQTQKMMFEEQYPEKHQVLLDYKQKRSDSNSRMKALLISAREYDKERAAIAPNVNAWTNLITAADKLTDFDHQVHNSETQAAVRKAERARKQMQDSNARLQKFLSAISNYTKARKDKSSNQSAVKRSTDNLESATAVITYLDVARMNQRQLDTYHSVASRFRITKPQR</sequence>
<name>A0ABT1N8Z6_9GAMM</name>
<organism evidence="4 5">
    <name type="scientific">Photobacterium pectinilyticum</name>
    <dbReference type="NCBI Taxonomy" id="2906793"/>
    <lineage>
        <taxon>Bacteria</taxon>
        <taxon>Pseudomonadati</taxon>
        <taxon>Pseudomonadota</taxon>
        <taxon>Gammaproteobacteria</taxon>
        <taxon>Vibrionales</taxon>
        <taxon>Vibrionaceae</taxon>
        <taxon>Photobacterium</taxon>
    </lineage>
</organism>
<evidence type="ECO:0000313" key="5">
    <source>
        <dbReference type="Proteomes" id="UP001524460"/>
    </source>
</evidence>
<evidence type="ECO:0000313" key="4">
    <source>
        <dbReference type="EMBL" id="MCQ1061216.1"/>
    </source>
</evidence>
<keyword evidence="1" id="KW-0175">Coiled coil</keyword>
<evidence type="ECO:0000259" key="3">
    <source>
        <dbReference type="Pfam" id="PF08378"/>
    </source>
</evidence>
<dbReference type="Pfam" id="PF08378">
    <property type="entry name" value="NERD"/>
    <property type="match status" value="1"/>
</dbReference>
<dbReference type="EMBL" id="JANEYT010000125">
    <property type="protein sequence ID" value="MCQ1061216.1"/>
    <property type="molecule type" value="Genomic_DNA"/>
</dbReference>
<accession>A0ABT1N8Z6</accession>
<dbReference type="RefSeq" id="WP_255045325.1">
    <property type="nucleotide sequence ID" value="NZ_JANEYT010000125.1"/>
</dbReference>
<keyword evidence="5" id="KW-1185">Reference proteome</keyword>
<feature type="region of interest" description="Disordered" evidence="2">
    <location>
        <begin position="347"/>
        <end position="366"/>
    </location>
</feature>
<reference evidence="4 5" key="1">
    <citation type="submission" date="2022-07" db="EMBL/GenBank/DDBJ databases">
        <title>Photobacterium pectinilyticum sp. nov., a marine bacterium isolated from surface seawater of Qingdao offshore.</title>
        <authorList>
            <person name="Wang X."/>
        </authorList>
    </citation>
    <scope>NUCLEOTIDE SEQUENCE [LARGE SCALE GENOMIC DNA]</scope>
    <source>
        <strain evidence="4 5">ZSDE20</strain>
    </source>
</reference>
<dbReference type="Proteomes" id="UP001524460">
    <property type="component" value="Unassembled WGS sequence"/>
</dbReference>
<proteinExistence type="predicted"/>
<evidence type="ECO:0000256" key="2">
    <source>
        <dbReference type="SAM" id="MobiDB-lite"/>
    </source>
</evidence>
<protein>
    <submittedName>
        <fullName evidence="4">NERD domain-containing protein</fullName>
    </submittedName>
</protein>
<comment type="caution">
    <text evidence="4">The sequence shown here is derived from an EMBL/GenBank/DDBJ whole genome shotgun (WGS) entry which is preliminary data.</text>
</comment>
<feature type="coiled-coil region" evidence="1">
    <location>
        <begin position="941"/>
        <end position="971"/>
    </location>
</feature>
<dbReference type="InterPro" id="IPR011528">
    <property type="entry name" value="NERD"/>
</dbReference>
<feature type="region of interest" description="Disordered" evidence="2">
    <location>
        <begin position="267"/>
        <end position="291"/>
    </location>
</feature>
<evidence type="ECO:0000256" key="1">
    <source>
        <dbReference type="SAM" id="Coils"/>
    </source>
</evidence>
<gene>
    <name evidence="4" type="ORF">NHN17_24595</name>
</gene>